<evidence type="ECO:0000256" key="2">
    <source>
        <dbReference type="ARBA" id="ARBA00022679"/>
    </source>
</evidence>
<dbReference type="EMBL" id="FOCT01000009">
    <property type="protein sequence ID" value="SEN96773.1"/>
    <property type="molecule type" value="Genomic_DNA"/>
</dbReference>
<dbReference type="Gene3D" id="3.90.550.10">
    <property type="entry name" value="Spore Coat Polysaccharide Biosynthesis Protein SpsA, Chain A"/>
    <property type="match status" value="1"/>
</dbReference>
<name>A0A1H8KV58_9PROT</name>
<evidence type="ECO:0000313" key="4">
    <source>
        <dbReference type="EMBL" id="SEN96773.1"/>
    </source>
</evidence>
<dbReference type="AlphaFoldDB" id="A0A1H8KV58"/>
<dbReference type="GO" id="GO:0004582">
    <property type="term" value="F:dolichyl-phosphate beta-D-mannosyltransferase activity"/>
    <property type="evidence" value="ECO:0007669"/>
    <property type="project" value="InterPro"/>
</dbReference>
<dbReference type="InterPro" id="IPR039528">
    <property type="entry name" value="DPM1-like"/>
</dbReference>
<gene>
    <name evidence="4" type="ORF">SAMN05216404_10970</name>
</gene>
<keyword evidence="3" id="KW-0812">Transmembrane</keyword>
<dbReference type="PANTHER" id="PTHR43398:SF1">
    <property type="entry name" value="DOLICHOL-PHOSPHATE MANNOSYLTRANSFERASE SUBUNIT 1"/>
    <property type="match status" value="1"/>
</dbReference>
<keyword evidence="3" id="KW-0472">Membrane</keyword>
<keyword evidence="1 4" id="KW-0328">Glycosyltransferase</keyword>
<sequence>MYLDFAGDEGLDIVVGSRYVDDGSAGEWQEDRARMSRLAAQLARLVVKSDLKDPMSGFFMLRREVLHEAIGNLSGVGFKILLHIFASVPRPLRFKERGYTFRPRHSGESKLDSMVAWEYIMMLLDKTVGRYVPVRFIPFTLIGTIGVAVHMTALWVIFKGMGTSFAVGQSAATLIAMTTNFS</sequence>
<reference evidence="4 5" key="1">
    <citation type="submission" date="2016-10" db="EMBL/GenBank/DDBJ databases">
        <authorList>
            <person name="de Groot N.N."/>
        </authorList>
    </citation>
    <scope>NUCLEOTIDE SEQUENCE [LARGE SCALE GENOMIC DNA]</scope>
    <source>
        <strain evidence="4 5">Nl18</strain>
    </source>
</reference>
<evidence type="ECO:0000313" key="5">
    <source>
        <dbReference type="Proteomes" id="UP000183898"/>
    </source>
</evidence>
<dbReference type="InterPro" id="IPR029044">
    <property type="entry name" value="Nucleotide-diphossugar_trans"/>
</dbReference>
<feature type="transmembrane region" description="Helical" evidence="3">
    <location>
        <begin position="69"/>
        <end position="88"/>
    </location>
</feature>
<dbReference type="Proteomes" id="UP000183898">
    <property type="component" value="Unassembled WGS sequence"/>
</dbReference>
<protein>
    <submittedName>
        <fullName evidence="4">Dolichol-phosphate mannosyltransferase</fullName>
    </submittedName>
</protein>
<accession>A0A1H8KV58</accession>
<evidence type="ECO:0000256" key="1">
    <source>
        <dbReference type="ARBA" id="ARBA00022676"/>
    </source>
</evidence>
<organism evidence="4 5">
    <name type="scientific">Nitrosospira multiformis</name>
    <dbReference type="NCBI Taxonomy" id="1231"/>
    <lineage>
        <taxon>Bacteria</taxon>
        <taxon>Pseudomonadati</taxon>
        <taxon>Pseudomonadota</taxon>
        <taxon>Betaproteobacteria</taxon>
        <taxon>Nitrosomonadales</taxon>
        <taxon>Nitrosomonadaceae</taxon>
        <taxon>Nitrosospira</taxon>
    </lineage>
</organism>
<keyword evidence="3" id="KW-1133">Transmembrane helix</keyword>
<evidence type="ECO:0000256" key="3">
    <source>
        <dbReference type="SAM" id="Phobius"/>
    </source>
</evidence>
<keyword evidence="2 4" id="KW-0808">Transferase</keyword>
<dbReference type="RefSeq" id="WP_368086239.1">
    <property type="nucleotide sequence ID" value="NZ_FOCT01000009.1"/>
</dbReference>
<proteinExistence type="predicted"/>
<feature type="transmembrane region" description="Helical" evidence="3">
    <location>
        <begin position="136"/>
        <end position="158"/>
    </location>
</feature>
<dbReference type="PANTHER" id="PTHR43398">
    <property type="entry name" value="DOLICHOL-PHOSPHATE MANNOSYLTRANSFERASE SUBUNIT 1"/>
    <property type="match status" value="1"/>
</dbReference>